<dbReference type="Proteomes" id="UP000735874">
    <property type="component" value="Unassembled WGS sequence"/>
</dbReference>
<evidence type="ECO:0000313" key="4">
    <source>
        <dbReference type="EMBL" id="KAG2966233.1"/>
    </source>
</evidence>
<reference evidence="1" key="2">
    <citation type="submission" date="2018-10" db="EMBL/GenBank/DDBJ databases">
        <title>Effector identification in a new, highly contiguous assembly of the strawberry crown rot pathogen Phytophthora cactorum.</title>
        <authorList>
            <person name="Armitage A.D."/>
            <person name="Nellist C.F."/>
            <person name="Bates H."/>
            <person name="Vickerstaff R.J."/>
            <person name="Harrison R.J."/>
        </authorList>
    </citation>
    <scope>NUCLEOTIDE SEQUENCE</scope>
    <source>
        <strain evidence="1">15-7</strain>
        <strain evidence="2">4032</strain>
        <strain evidence="3">4040</strain>
        <strain evidence="4">P415</strain>
    </source>
</reference>
<dbReference type="Proteomes" id="UP000736787">
    <property type="component" value="Unassembled WGS sequence"/>
</dbReference>
<dbReference type="EMBL" id="RCMG01000478">
    <property type="protein sequence ID" value="KAG2853492.1"/>
    <property type="molecule type" value="Genomic_DNA"/>
</dbReference>
<proteinExistence type="predicted"/>
<dbReference type="Proteomes" id="UP000774804">
    <property type="component" value="Unassembled WGS sequence"/>
</dbReference>
<gene>
    <name evidence="5" type="ORF">JG687_00014402</name>
    <name evidence="6" type="ORF">PC110_g19945</name>
    <name evidence="1" type="ORF">PC113_g14132</name>
    <name evidence="2" type="ORF">PC115_g13108</name>
    <name evidence="3" type="ORF">PC117_g14575</name>
    <name evidence="4" type="ORF">PC118_g19301</name>
</gene>
<accession>A0A329RFW7</accession>
<dbReference type="AlphaFoldDB" id="A0A329RFW7"/>
<keyword evidence="7" id="KW-1185">Reference proteome</keyword>
<dbReference type="EMBL" id="RCMI01000459">
    <property type="protein sequence ID" value="KAG2909869.1"/>
    <property type="molecule type" value="Genomic_DNA"/>
</dbReference>
<dbReference type="EMBL" id="RCMK01000459">
    <property type="protein sequence ID" value="KAG2927438.1"/>
    <property type="molecule type" value="Genomic_DNA"/>
</dbReference>
<dbReference type="OrthoDB" id="89139at2759"/>
<sequence length="65" mass="7048">MLFDSNNFDALGRALFVFKPGGANALIAAVQEDEKLKKALKGCSDSNTDFSAGWKLVDGNYKVLH</sequence>
<dbReference type="Proteomes" id="UP000697107">
    <property type="component" value="Unassembled WGS sequence"/>
</dbReference>
<reference evidence="5" key="3">
    <citation type="submission" date="2021-01" db="EMBL/GenBank/DDBJ databases">
        <title>Phytophthora aleatoria, a newly-described species from Pinus radiata is distinct from Phytophthora cactorum isolates based on comparative genomics.</title>
        <authorList>
            <person name="Mcdougal R."/>
            <person name="Panda P."/>
            <person name="Williams N."/>
            <person name="Studholme D.J."/>
        </authorList>
    </citation>
    <scope>NUCLEOTIDE SEQUENCE</scope>
    <source>
        <strain evidence="5">NZFS 3830</strain>
    </source>
</reference>
<dbReference type="EMBL" id="MJFZ01001022">
    <property type="protein sequence ID" value="RAW23623.1"/>
    <property type="molecule type" value="Genomic_DNA"/>
</dbReference>
<organism evidence="6 7">
    <name type="scientific">Phytophthora cactorum</name>
    <dbReference type="NCBI Taxonomy" id="29920"/>
    <lineage>
        <taxon>Eukaryota</taxon>
        <taxon>Sar</taxon>
        <taxon>Stramenopiles</taxon>
        <taxon>Oomycota</taxon>
        <taxon>Peronosporomycetes</taxon>
        <taxon>Peronosporales</taxon>
        <taxon>Peronosporaceae</taxon>
        <taxon>Phytophthora</taxon>
    </lineage>
</organism>
<protein>
    <submittedName>
        <fullName evidence="6">Uncharacterized protein</fullName>
    </submittedName>
</protein>
<evidence type="ECO:0000313" key="7">
    <source>
        <dbReference type="Proteomes" id="UP000251314"/>
    </source>
</evidence>
<comment type="caution">
    <text evidence="6">The sequence shown here is derived from an EMBL/GenBank/DDBJ whole genome shotgun (WGS) entry which is preliminary data.</text>
</comment>
<reference evidence="6 7" key="1">
    <citation type="submission" date="2018-01" db="EMBL/GenBank/DDBJ databases">
        <title>Draft genome of the strawberry crown rot pathogen Phytophthora cactorum.</title>
        <authorList>
            <person name="Armitage A.D."/>
            <person name="Lysoe E."/>
            <person name="Nellist C.F."/>
            <person name="Harrison R.J."/>
            <person name="Brurberg M.B."/>
        </authorList>
    </citation>
    <scope>NUCLEOTIDE SEQUENCE [LARGE SCALE GENOMIC DNA]</scope>
    <source>
        <strain evidence="6 7">10300</strain>
    </source>
</reference>
<dbReference type="Proteomes" id="UP000688947">
    <property type="component" value="Unassembled WGS sequence"/>
</dbReference>
<evidence type="ECO:0000313" key="3">
    <source>
        <dbReference type="EMBL" id="KAG2927438.1"/>
    </source>
</evidence>
<dbReference type="VEuPathDB" id="FungiDB:PC110_g19945"/>
<dbReference type="EMBL" id="JAENGZ010001158">
    <property type="protein sequence ID" value="KAG6950201.1"/>
    <property type="molecule type" value="Genomic_DNA"/>
</dbReference>
<evidence type="ECO:0000313" key="6">
    <source>
        <dbReference type="EMBL" id="RAW23623.1"/>
    </source>
</evidence>
<evidence type="ECO:0000313" key="1">
    <source>
        <dbReference type="EMBL" id="KAG2853492.1"/>
    </source>
</evidence>
<dbReference type="Proteomes" id="UP000251314">
    <property type="component" value="Unassembled WGS sequence"/>
</dbReference>
<dbReference type="EMBL" id="RCML01001035">
    <property type="protein sequence ID" value="KAG2966233.1"/>
    <property type="molecule type" value="Genomic_DNA"/>
</dbReference>
<name>A0A329RFW7_9STRA</name>
<evidence type="ECO:0000313" key="2">
    <source>
        <dbReference type="EMBL" id="KAG2909869.1"/>
    </source>
</evidence>
<evidence type="ECO:0000313" key="5">
    <source>
        <dbReference type="EMBL" id="KAG6950201.1"/>
    </source>
</evidence>